<dbReference type="AlphaFoldDB" id="R4G808"/>
<accession>R4G808</accession>
<evidence type="ECO:0000256" key="1">
    <source>
        <dbReference type="ARBA" id="ARBA00004123"/>
    </source>
</evidence>
<dbReference type="SMART" id="SM00541">
    <property type="entry name" value="FYRN"/>
    <property type="match status" value="1"/>
</dbReference>
<dbReference type="EnsemblMetazoa" id="RPRC002409-RA">
    <property type="protein sequence ID" value="RPRC002409-PA"/>
    <property type="gene ID" value="RPRC002409"/>
</dbReference>
<dbReference type="HOGENOM" id="CLU_037126_0_0_1"/>
<dbReference type="RefSeq" id="XP_073985165.1">
    <property type="nucleotide sequence ID" value="XM_074129064.1"/>
</dbReference>
<evidence type="ECO:0000313" key="3">
    <source>
        <dbReference type="EMBL" id="JAA75713.1"/>
    </source>
</evidence>
<dbReference type="PROSITE" id="PS51542">
    <property type="entry name" value="FYRN"/>
    <property type="match status" value="1"/>
</dbReference>
<dbReference type="Proteomes" id="UP000015103">
    <property type="component" value="Unassembled WGS sequence"/>
</dbReference>
<dbReference type="Gene3D" id="3.30.160.360">
    <property type="match status" value="1"/>
</dbReference>
<keyword evidence="2" id="KW-0539">Nucleus</keyword>
<evidence type="ECO:0000313" key="4">
    <source>
        <dbReference type="EnsemblMetazoa" id="RPRC002409-PA"/>
    </source>
</evidence>
<dbReference type="PANTHER" id="PTHR22715:SF0">
    <property type="entry name" value="TRANSFORMING GROWTH FACTOR BETA REGULATOR 1"/>
    <property type="match status" value="1"/>
</dbReference>
<dbReference type="EMBL" id="ACPB03022058">
    <property type="status" value="NOT_ANNOTATED_CDS"/>
    <property type="molecule type" value="Genomic_DNA"/>
</dbReference>
<dbReference type="eggNOG" id="KOG4443">
    <property type="taxonomic scope" value="Eukaryota"/>
</dbReference>
<dbReference type="FunCoup" id="R4G808">
    <property type="interactions" value="647"/>
</dbReference>
<reference evidence="5" key="2">
    <citation type="submission" date="2015-04" db="EMBL/GenBank/DDBJ databases">
        <authorList>
            <person name="Wilson R.K."/>
            <person name="Warren W."/>
            <person name="Dotson E."/>
            <person name="Oliveira P.L."/>
        </authorList>
    </citation>
    <scope>NUCLEOTIDE SEQUENCE</scope>
</reference>
<dbReference type="RefSeq" id="XP_073985166.1">
    <property type="nucleotide sequence ID" value="XM_074129065.1"/>
</dbReference>
<dbReference type="VEuPathDB" id="VectorBase:RPRC002409"/>
<dbReference type="EMBL" id="GAHY01001797">
    <property type="protein sequence ID" value="JAA75713.1"/>
    <property type="molecule type" value="mRNA"/>
</dbReference>
<keyword evidence="5" id="KW-1185">Reference proteome</keyword>
<evidence type="ECO:0000256" key="2">
    <source>
        <dbReference type="ARBA" id="ARBA00023242"/>
    </source>
</evidence>
<reference evidence="4" key="3">
    <citation type="submission" date="2015-05" db="UniProtKB">
        <authorList>
            <consortium name="EnsemblMetazoa"/>
        </authorList>
    </citation>
    <scope>IDENTIFICATION</scope>
</reference>
<organism evidence="3">
    <name type="scientific">Rhodnius prolixus</name>
    <name type="common">Triatomid bug</name>
    <dbReference type="NCBI Taxonomy" id="13249"/>
    <lineage>
        <taxon>Eukaryota</taxon>
        <taxon>Metazoa</taxon>
        <taxon>Ecdysozoa</taxon>
        <taxon>Arthropoda</taxon>
        <taxon>Hexapoda</taxon>
        <taxon>Insecta</taxon>
        <taxon>Pterygota</taxon>
        <taxon>Neoptera</taxon>
        <taxon>Paraneoptera</taxon>
        <taxon>Hemiptera</taxon>
        <taxon>Heteroptera</taxon>
        <taxon>Panheteroptera</taxon>
        <taxon>Cimicomorpha</taxon>
        <taxon>Reduviidae</taxon>
        <taxon>Triatominae</taxon>
        <taxon>Rhodnius</taxon>
    </lineage>
</organism>
<dbReference type="PROSITE" id="PS51543">
    <property type="entry name" value="FYRC"/>
    <property type="match status" value="1"/>
</dbReference>
<dbReference type="GO" id="GO:0051726">
    <property type="term" value="P:regulation of cell cycle"/>
    <property type="evidence" value="ECO:0007669"/>
    <property type="project" value="TreeGrafter"/>
</dbReference>
<dbReference type="Pfam" id="PF05965">
    <property type="entry name" value="FYRC"/>
    <property type="match status" value="1"/>
</dbReference>
<dbReference type="InterPro" id="IPR003889">
    <property type="entry name" value="FYrich_C"/>
</dbReference>
<proteinExistence type="evidence at transcript level"/>
<comment type="subcellular location">
    <subcellularLocation>
        <location evidence="1">Nucleus</location>
    </subcellularLocation>
</comment>
<name>R4G808_RHOPR</name>
<dbReference type="OMA" id="YYNDYHK"/>
<dbReference type="Pfam" id="PF05964">
    <property type="entry name" value="FYRN"/>
    <property type="match status" value="1"/>
</dbReference>
<dbReference type="STRING" id="13249.R4G808"/>
<dbReference type="GeneID" id="141454624"/>
<reference evidence="3" key="1">
    <citation type="submission" date="2013-04" db="EMBL/GenBank/DDBJ databases">
        <title>An insight into the transcriptome of the digestive tract of the blood sucking bug, Rhodnius prolixus.</title>
        <authorList>
            <person name="Ribeiro J.M.C."/>
            <person name="Genta F.A."/>
            <person name="Sorgine M.H.F."/>
            <person name="Paiva-Silva G.O."/>
            <person name="Majerowicz D."/>
            <person name="Medeiros M."/>
            <person name="Koerich L."/>
            <person name="Terra W.R."/>
            <person name="Ferreira C."/>
            <person name="Pimentel A.C."/>
            <person name="Bisch P.M."/>
            <person name="Diniz M.M.P."/>
            <person name="Nascimento R."/>
            <person name="Salmon D."/>
            <person name="Silber A.M."/>
            <person name="Alves M."/>
            <person name="Oliveira M.F."/>
            <person name="Gondim K.C."/>
            <person name="Silva Neto M.A.C."/>
            <person name="Atella G.C."/>
            <person name="Araujo H."/>
            <person name="Dias F.S."/>
            <person name="Polycarpo C.R."/>
            <person name="Fampa P."/>
            <person name="Melo A.C."/>
            <person name="Tanaka A.S."/>
            <person name="Balczun C."/>
            <person name="Oliveira J.H.M."/>
            <person name="Goncalves R."/>
            <person name="Lazoski C."/>
            <person name="Pereira M.A."/>
            <person name="Rivera-Pomar R."/>
            <person name="Diambra L."/>
            <person name="Schaub G.A."/>
            <person name="Garcia E.S."/>
            <person name="Azambuja P."/>
            <person name="Braz G.R.C."/>
            <person name="Oliveira P.L."/>
        </authorList>
    </citation>
    <scope>NUCLEOTIDE SEQUENCE</scope>
</reference>
<dbReference type="InterPro" id="IPR040092">
    <property type="entry name" value="TBRG1"/>
</dbReference>
<evidence type="ECO:0000313" key="5">
    <source>
        <dbReference type="Proteomes" id="UP000015103"/>
    </source>
</evidence>
<dbReference type="InParanoid" id="R4G808"/>
<sequence length="353" mass="39637">MLASKNSKFSLTSSLSADSKISTLSKDSVQCDKYKIKYRKIKRLVKELIFENAALSDQIALLQEKTLLLIEERNYLFKKLQQYQPISEPEIYRNSTPLIINDSRKALSKKKSEKVMVDSSNIPEASKAAKTHKKPPSIRKKKIVKSIPLDTCGKPIFPIVLGDFTVHSLGEVCEKPDYHTEDLIYPVGYCSTRIYGSLKDPEKQCVYTCKVMDGGQAPRFEIVADTDLDVPLVSTSIDQCHSMLLSLINTCLGTEVVNTKGRGADFFGLSHPTIHHLIQASPGVRKCKGYIWTKFEVNPNYEYVADDTEASLSYNALLRSISFSKSHLESMIKHEQNVEYGEDNVSALNILLS</sequence>
<dbReference type="GO" id="GO:0005634">
    <property type="term" value="C:nucleus"/>
    <property type="evidence" value="ECO:0007669"/>
    <property type="project" value="UniProtKB-SubCell"/>
</dbReference>
<protein>
    <submittedName>
        <fullName evidence="3 4">Putative transforming growth factor beta regulator 1</fullName>
    </submittedName>
</protein>
<dbReference type="InterPro" id="IPR003888">
    <property type="entry name" value="FYrich_N"/>
</dbReference>
<dbReference type="PANTHER" id="PTHR22715">
    <property type="entry name" value="TRANSFORMING GROWTH FACTOR BETA REGULATED GENE 1"/>
    <property type="match status" value="1"/>
</dbReference>